<dbReference type="PANTHER" id="PTHR37799">
    <property type="entry name" value="37S RIBOSOMAL PROTEIN S25, MITOCHONDRIAL"/>
    <property type="match status" value="1"/>
</dbReference>
<evidence type="ECO:0000256" key="7">
    <source>
        <dbReference type="SAM" id="Coils"/>
    </source>
</evidence>
<dbReference type="EMBL" id="CP014585">
    <property type="protein sequence ID" value="ANZ75302.1"/>
    <property type="molecule type" value="Genomic_DNA"/>
</dbReference>
<comment type="similarity">
    <text evidence="2">Belongs to the mitochondrion-specific ribosomal protein mS23 family.</text>
</comment>
<dbReference type="PANTHER" id="PTHR37799:SF1">
    <property type="entry name" value="SMALL RIBOSOMAL SUBUNIT PROTEIN MS23"/>
    <property type="match status" value="1"/>
</dbReference>
<evidence type="ECO:0000256" key="2">
    <source>
        <dbReference type="ARBA" id="ARBA00009864"/>
    </source>
</evidence>
<comment type="subunit">
    <text evidence="6">Component of the mitochondrial small ribosomal subunit.</text>
</comment>
<evidence type="ECO:0000256" key="6">
    <source>
        <dbReference type="PIRNR" id="PIRNR029764"/>
    </source>
</evidence>
<keyword evidence="3 6" id="KW-0689">Ribosomal protein</keyword>
<gene>
    <name evidence="8" type="primary">RSM25</name>
    <name evidence="8" type="ORF">ATY40_BA7502046</name>
</gene>
<dbReference type="InterPro" id="IPR059242">
    <property type="entry name" value="mS23_dom"/>
</dbReference>
<dbReference type="GO" id="GO:0005763">
    <property type="term" value="C:mitochondrial small ribosomal subunit"/>
    <property type="evidence" value="ECO:0007669"/>
    <property type="project" value="UniProtKB-UniRule"/>
</dbReference>
<evidence type="ECO:0000313" key="9">
    <source>
        <dbReference type="Proteomes" id="UP000094565"/>
    </source>
</evidence>
<keyword evidence="7" id="KW-0175">Coiled coil</keyword>
<keyword evidence="9" id="KW-1185">Reference proteome</keyword>
<keyword evidence="5 6" id="KW-0687">Ribonucleoprotein</keyword>
<accession>A0A1B2JBE7</accession>
<protein>
    <recommendedName>
        <fullName evidence="6">37S ribosomal protein S25, mitochondrial</fullName>
    </recommendedName>
</protein>
<dbReference type="AlphaFoldDB" id="A0A1B2JBE7"/>
<dbReference type="GO" id="GO:0003735">
    <property type="term" value="F:structural constituent of ribosome"/>
    <property type="evidence" value="ECO:0007669"/>
    <property type="project" value="UniProtKB-UniRule"/>
</dbReference>
<sequence>MKIQQNAINILERTSNFLKSGVIKQQPAWYKVVGRIPPQVDLTRKAAVNRQNTTNFASQPSNFKTRVNPRTIKNKLYRSQKLEFVEDELRALFYDQHPWERANPKLVVENADDIELFELDWSNIRQLTKPFDGENVVQRTLYLVQNENLSILEAYDKARFEYYQVKMQLEAEDSISKEEATMYGAQFKESALEYGFQKEQEVIDQWKEEAEQQTELLQNKSAGINNLEKDST</sequence>
<dbReference type="Proteomes" id="UP000094565">
    <property type="component" value="Chromosome 2"/>
</dbReference>
<organism evidence="8 9">
    <name type="scientific">Komagataella pastoris</name>
    <name type="common">Yeast</name>
    <name type="synonym">Pichia pastoris</name>
    <dbReference type="NCBI Taxonomy" id="4922"/>
    <lineage>
        <taxon>Eukaryota</taxon>
        <taxon>Fungi</taxon>
        <taxon>Dikarya</taxon>
        <taxon>Ascomycota</taxon>
        <taxon>Saccharomycotina</taxon>
        <taxon>Pichiomycetes</taxon>
        <taxon>Pichiales</taxon>
        <taxon>Pichiaceae</taxon>
        <taxon>Komagataella</taxon>
    </lineage>
</organism>
<keyword evidence="4 6" id="KW-0496">Mitochondrion</keyword>
<comment type="subcellular location">
    <subcellularLocation>
        <location evidence="1 6">Mitochondrion</location>
    </subcellularLocation>
</comment>
<evidence type="ECO:0000313" key="8">
    <source>
        <dbReference type="EMBL" id="ANZ75302.1"/>
    </source>
</evidence>
<dbReference type="CDD" id="cd23701">
    <property type="entry name" value="At1g26750"/>
    <property type="match status" value="1"/>
</dbReference>
<evidence type="ECO:0000256" key="4">
    <source>
        <dbReference type="ARBA" id="ARBA00023128"/>
    </source>
</evidence>
<feature type="coiled-coil region" evidence="7">
    <location>
        <begin position="196"/>
        <end position="230"/>
    </location>
</feature>
<evidence type="ECO:0000256" key="3">
    <source>
        <dbReference type="ARBA" id="ARBA00022980"/>
    </source>
</evidence>
<proteinExistence type="inferred from homology"/>
<name>A0A1B2JBE7_PICPA</name>
<evidence type="ECO:0000256" key="1">
    <source>
        <dbReference type="ARBA" id="ARBA00004173"/>
    </source>
</evidence>
<dbReference type="Pfam" id="PF13741">
    <property type="entry name" value="MRP-S25"/>
    <property type="match status" value="1"/>
</dbReference>
<dbReference type="PIRSF" id="PIRSF029764">
    <property type="entry name" value="RSM25"/>
    <property type="match status" value="1"/>
</dbReference>
<reference evidence="8 9" key="1">
    <citation type="submission" date="2016-02" db="EMBL/GenBank/DDBJ databases">
        <title>Comparative genomic and transcriptomic foundation for Pichia pastoris.</title>
        <authorList>
            <person name="Love K.R."/>
            <person name="Shah K.A."/>
            <person name="Whittaker C.A."/>
            <person name="Wu J."/>
            <person name="Bartlett M.C."/>
            <person name="Ma D."/>
            <person name="Leeson R.L."/>
            <person name="Priest M."/>
            <person name="Young S.K."/>
            <person name="Love J.C."/>
        </authorList>
    </citation>
    <scope>NUCLEOTIDE SEQUENCE [LARGE SCALE GENOMIC DNA]</scope>
    <source>
        <strain evidence="8 9">ATCC 28485</strain>
    </source>
</reference>
<dbReference type="OrthoDB" id="5542239at2759"/>
<evidence type="ECO:0000256" key="5">
    <source>
        <dbReference type="ARBA" id="ARBA00023274"/>
    </source>
</evidence>
<dbReference type="InterPro" id="IPR016939">
    <property type="entry name" value="Ribosomal_mS23_fun"/>
</dbReference>